<evidence type="ECO:0000313" key="14">
    <source>
        <dbReference type="Proteomes" id="UP000008810"/>
    </source>
</evidence>
<dbReference type="OrthoDB" id="682957at2759"/>
<organism evidence="12">
    <name type="scientific">Brachypodium distachyon</name>
    <name type="common">Purple false brome</name>
    <name type="synonym">Trachynia distachya</name>
    <dbReference type="NCBI Taxonomy" id="15368"/>
    <lineage>
        <taxon>Eukaryota</taxon>
        <taxon>Viridiplantae</taxon>
        <taxon>Streptophyta</taxon>
        <taxon>Embryophyta</taxon>
        <taxon>Tracheophyta</taxon>
        <taxon>Spermatophyta</taxon>
        <taxon>Magnoliopsida</taxon>
        <taxon>Liliopsida</taxon>
        <taxon>Poales</taxon>
        <taxon>Poaceae</taxon>
        <taxon>BOP clade</taxon>
        <taxon>Pooideae</taxon>
        <taxon>Stipodae</taxon>
        <taxon>Brachypodieae</taxon>
        <taxon>Brachypodium</taxon>
    </lineage>
</organism>
<protein>
    <recommendedName>
        <fullName evidence="15">NB-ARC domain-containing protein</fullName>
    </recommendedName>
</protein>
<dbReference type="KEGG" id="bdi:104582776"/>
<feature type="domain" description="Disease resistance N-terminal" evidence="9">
    <location>
        <begin position="2"/>
        <end position="77"/>
    </location>
</feature>
<dbReference type="InterPro" id="IPR038005">
    <property type="entry name" value="RX-like_CC"/>
</dbReference>
<dbReference type="InterPro" id="IPR044974">
    <property type="entry name" value="Disease_R_plants"/>
</dbReference>
<evidence type="ECO:0000256" key="7">
    <source>
        <dbReference type="SAM" id="Coils"/>
    </source>
</evidence>
<keyword evidence="6 7" id="KW-0175">Coiled coil</keyword>
<dbReference type="PRINTS" id="PR00364">
    <property type="entry name" value="DISEASERSIST"/>
</dbReference>
<evidence type="ECO:0000259" key="10">
    <source>
        <dbReference type="Pfam" id="PF23559"/>
    </source>
</evidence>
<dbReference type="Gene3D" id="1.10.8.430">
    <property type="entry name" value="Helical domain of apoptotic protease-activating factors"/>
    <property type="match status" value="1"/>
</dbReference>
<reference evidence="13" key="3">
    <citation type="submission" date="2018-08" db="UniProtKB">
        <authorList>
            <consortium name="EnsemblPlants"/>
        </authorList>
    </citation>
    <scope>IDENTIFICATION</scope>
    <source>
        <strain evidence="13">cv. Bd21</strain>
    </source>
</reference>
<dbReference type="GeneID" id="104582776"/>
<dbReference type="RefSeq" id="XP_010231846.1">
    <property type="nucleotide sequence ID" value="XM_010233544.3"/>
</dbReference>
<comment type="similarity">
    <text evidence="1">Belongs to the disease resistance NB-LRR family.</text>
</comment>
<keyword evidence="3" id="KW-0677">Repeat</keyword>
<proteinExistence type="inferred from homology"/>
<dbReference type="InterPro" id="IPR042197">
    <property type="entry name" value="Apaf_helical"/>
</dbReference>
<dbReference type="InterPro" id="IPR058922">
    <property type="entry name" value="WHD_DRP"/>
</dbReference>
<dbReference type="InterPro" id="IPR041118">
    <property type="entry name" value="Rx_N"/>
</dbReference>
<evidence type="ECO:0000256" key="1">
    <source>
        <dbReference type="ARBA" id="ARBA00008894"/>
    </source>
</evidence>
<evidence type="ECO:0000256" key="6">
    <source>
        <dbReference type="ARBA" id="ARBA00023054"/>
    </source>
</evidence>
<dbReference type="AlphaFoldDB" id="A0A0Q3KAT4"/>
<dbReference type="Gene3D" id="3.40.50.300">
    <property type="entry name" value="P-loop containing nucleotide triphosphate hydrolases"/>
    <property type="match status" value="1"/>
</dbReference>
<keyword evidence="5" id="KW-0611">Plant defense</keyword>
<dbReference type="GO" id="GO:0042742">
    <property type="term" value="P:defense response to bacterium"/>
    <property type="evidence" value="ECO:0007669"/>
    <property type="project" value="UniProtKB-ARBA"/>
</dbReference>
<dbReference type="GO" id="GO:0002758">
    <property type="term" value="P:innate immune response-activating signaling pathway"/>
    <property type="evidence" value="ECO:0007669"/>
    <property type="project" value="UniProtKB-ARBA"/>
</dbReference>
<dbReference type="EnsemblPlants" id="KQK08025">
    <property type="protein sequence ID" value="KQK08025"/>
    <property type="gene ID" value="BRADI_2g39067v3"/>
</dbReference>
<feature type="domain" description="Disease resistance protein winged helix" evidence="10">
    <location>
        <begin position="420"/>
        <end position="493"/>
    </location>
</feature>
<dbReference type="RefSeq" id="XP_024314890.1">
    <property type="nucleotide sequence ID" value="XM_024459122.1"/>
</dbReference>
<dbReference type="GO" id="GO:0043531">
    <property type="term" value="F:ADP binding"/>
    <property type="evidence" value="ECO:0007669"/>
    <property type="project" value="InterPro"/>
</dbReference>
<dbReference type="InterPro" id="IPR032675">
    <property type="entry name" value="LRR_dom_sf"/>
</dbReference>
<dbReference type="Gene3D" id="1.10.10.10">
    <property type="entry name" value="Winged helix-like DNA-binding domain superfamily/Winged helix DNA-binding domain"/>
    <property type="match status" value="1"/>
</dbReference>
<dbReference type="CDD" id="cd14798">
    <property type="entry name" value="RX-CC_like"/>
    <property type="match status" value="1"/>
</dbReference>
<dbReference type="Gene3D" id="1.20.5.4130">
    <property type="match status" value="1"/>
</dbReference>
<dbReference type="SUPFAM" id="SSF52058">
    <property type="entry name" value="L domain-like"/>
    <property type="match status" value="1"/>
</dbReference>
<dbReference type="Pfam" id="PF23598">
    <property type="entry name" value="LRR_14"/>
    <property type="match status" value="1"/>
</dbReference>
<reference evidence="12" key="2">
    <citation type="submission" date="2017-06" db="EMBL/GenBank/DDBJ databases">
        <title>WGS assembly of Brachypodium distachyon.</title>
        <authorList>
            <consortium name="The International Brachypodium Initiative"/>
            <person name="Lucas S."/>
            <person name="Harmon-Smith M."/>
            <person name="Lail K."/>
            <person name="Tice H."/>
            <person name="Grimwood J."/>
            <person name="Bruce D."/>
            <person name="Barry K."/>
            <person name="Shu S."/>
            <person name="Lindquist E."/>
            <person name="Wang M."/>
            <person name="Pitluck S."/>
            <person name="Vogel J.P."/>
            <person name="Garvin D.F."/>
            <person name="Mockler T.C."/>
            <person name="Schmutz J."/>
            <person name="Rokhsar D."/>
            <person name="Bevan M.W."/>
        </authorList>
    </citation>
    <scope>NUCLEOTIDE SEQUENCE</scope>
    <source>
        <strain evidence="12">Bd21</strain>
    </source>
</reference>
<evidence type="ECO:0008006" key="15">
    <source>
        <dbReference type="Google" id="ProtNLM"/>
    </source>
</evidence>
<sequence>MEFSLEKRVRKGVKSLLTELEMMHAVLRKVGNIPPDQLDEQVRIWAGKVRELSYNMEDAVDSFFVRVEEGRERGPTNMKNRVKKFLKKTTKLFSKGKALHQISDAIEEAQELAKELGDLRQRYMLEAQASSAGDTIDPRLKAVYRDVAELVGIDKTRDELIGKMSDGDKGSKEQLKTISIVGFGGLGKTTLAKSVYDKIIGQFYCGAFVSVSQNPDTKKIFKKILYQLDKNKYAGINEAIRDEEQLIDELKMFLQDKRYLIIIDDIWDVNAWGIIKCAFSKNNMGSQLMTTTRIMTVAQACCSCSHDIVYEMKPLSGDDSEKLFNKRVFGQESGCPRELEQVSRAILKKCGGVPLALITIGSLLASDQRVKPKDQWLALLKSIGRGLTEDPSLDEMQRILSFSYYNLPSHLKTCLLYLSVFPEDYEIDKHRLIWRWIAEGFVQSSEEDTSLYELGERYFNELINRNLIQPIYYDNAQYLAIACRVHDMILDLICSLSSEENFVTILHGTEGSTTSSQSKVRRLSFHNSMPELTTPEVDTTRMSQVRSVTLLRSVDDLIQALPSFRFLRVLDLEGCNLGKSSHEIHLRNLENLFHLRYLGLAHTRVKDLPMEIGKLGFLETLDLRGNNLVVSSSIVLLGRLICLRVDNDMRMPVGMDNLVCLEVLDEVHVDGSEVFEKELSRLIKLRVLSLRLHGSNERACKSLVESLGYLLKLQILLIKNQDCTRFDGCWDSWVPPPSLWILQFRRCTSRVPRWINSTSLLLLRFLYIVVDEVRGEDIEIIGKLPALLSLLLKTTECQHTCVEMPIIGAGAFPYLIDCNFKKFVTVPSMFPRGALPMLESLDFWAPASRIASGELDVAMGHLPSLQKVSVTFLPEENVDLWLEEARVALKHAADANPNRPSISC</sequence>
<evidence type="ECO:0000256" key="4">
    <source>
        <dbReference type="ARBA" id="ARBA00022741"/>
    </source>
</evidence>
<evidence type="ECO:0000259" key="11">
    <source>
        <dbReference type="Pfam" id="PF23598"/>
    </source>
</evidence>
<feature type="domain" description="Disease resistance R13L4/SHOC-2-like LRR" evidence="11">
    <location>
        <begin position="544"/>
        <end position="902"/>
    </location>
</feature>
<evidence type="ECO:0000256" key="3">
    <source>
        <dbReference type="ARBA" id="ARBA00022737"/>
    </source>
</evidence>
<accession>A0A0Q3KAT4</accession>
<dbReference type="Gene3D" id="3.80.10.10">
    <property type="entry name" value="Ribonuclease Inhibitor"/>
    <property type="match status" value="1"/>
</dbReference>
<evidence type="ECO:0000256" key="2">
    <source>
        <dbReference type="ARBA" id="ARBA00022614"/>
    </source>
</evidence>
<dbReference type="FunFam" id="3.40.50.300:FF:001091">
    <property type="entry name" value="Probable disease resistance protein At1g61300"/>
    <property type="match status" value="1"/>
</dbReference>
<dbReference type="EMBL" id="CM000881">
    <property type="protein sequence ID" value="KQK08025.1"/>
    <property type="molecule type" value="Genomic_DNA"/>
</dbReference>
<feature type="domain" description="NB-ARC" evidence="8">
    <location>
        <begin position="172"/>
        <end position="332"/>
    </location>
</feature>
<dbReference type="GO" id="GO:0098542">
    <property type="term" value="P:defense response to other organism"/>
    <property type="evidence" value="ECO:0000318"/>
    <property type="project" value="GO_Central"/>
</dbReference>
<evidence type="ECO:0000313" key="12">
    <source>
        <dbReference type="EMBL" id="KQK08025.1"/>
    </source>
</evidence>
<dbReference type="FunFam" id="1.10.10.10:FF:000322">
    <property type="entry name" value="Probable disease resistance protein At1g63360"/>
    <property type="match status" value="1"/>
</dbReference>
<dbReference type="InterPro" id="IPR055414">
    <property type="entry name" value="LRR_R13L4/SHOC2-like"/>
</dbReference>
<gene>
    <name evidence="13" type="primary">LOC104582776</name>
    <name evidence="12" type="ORF">BRADI_2g39067v3</name>
</gene>
<evidence type="ECO:0000259" key="8">
    <source>
        <dbReference type="Pfam" id="PF00931"/>
    </source>
</evidence>
<dbReference type="Pfam" id="PF23559">
    <property type="entry name" value="WHD_DRP"/>
    <property type="match status" value="1"/>
</dbReference>
<keyword evidence="2" id="KW-0433">Leucine-rich repeat</keyword>
<dbReference type="InterPro" id="IPR002182">
    <property type="entry name" value="NB-ARC"/>
</dbReference>
<dbReference type="Pfam" id="PF00931">
    <property type="entry name" value="NB-ARC"/>
    <property type="match status" value="1"/>
</dbReference>
<dbReference type="InterPro" id="IPR027417">
    <property type="entry name" value="P-loop_NTPase"/>
</dbReference>
<feature type="coiled-coil region" evidence="7">
    <location>
        <begin position="99"/>
        <end position="126"/>
    </location>
</feature>
<evidence type="ECO:0000313" key="13">
    <source>
        <dbReference type="EnsemblPlants" id="KQK08025"/>
    </source>
</evidence>
<reference evidence="12 13" key="1">
    <citation type="journal article" date="2010" name="Nature">
        <title>Genome sequencing and analysis of the model grass Brachypodium distachyon.</title>
        <authorList>
            <consortium name="International Brachypodium Initiative"/>
        </authorList>
    </citation>
    <scope>NUCLEOTIDE SEQUENCE [LARGE SCALE GENOMIC DNA]</scope>
    <source>
        <strain evidence="12">Bd21</strain>
        <strain evidence="13">cv. Bd21</strain>
    </source>
</reference>
<name>A0A0Q3KAT4_BRADI</name>
<dbReference type="PANTHER" id="PTHR23155">
    <property type="entry name" value="DISEASE RESISTANCE PROTEIN RP"/>
    <property type="match status" value="1"/>
</dbReference>
<dbReference type="Proteomes" id="UP000008810">
    <property type="component" value="Chromosome 2"/>
</dbReference>
<keyword evidence="14" id="KW-1185">Reference proteome</keyword>
<dbReference type="InterPro" id="IPR036388">
    <property type="entry name" value="WH-like_DNA-bd_sf"/>
</dbReference>
<evidence type="ECO:0000256" key="5">
    <source>
        <dbReference type="ARBA" id="ARBA00022821"/>
    </source>
</evidence>
<dbReference type="Gramene" id="KQK08025">
    <property type="protein sequence ID" value="KQK08025"/>
    <property type="gene ID" value="BRADI_2g39067v3"/>
</dbReference>
<dbReference type="PANTHER" id="PTHR23155:SF1116">
    <property type="entry name" value="OS12G0273300 PROTEIN"/>
    <property type="match status" value="1"/>
</dbReference>
<evidence type="ECO:0000259" key="9">
    <source>
        <dbReference type="Pfam" id="PF18052"/>
    </source>
</evidence>
<dbReference type="GO" id="GO:0009626">
    <property type="term" value="P:plant-type hypersensitive response"/>
    <property type="evidence" value="ECO:0007669"/>
    <property type="project" value="UniProtKB-ARBA"/>
</dbReference>
<dbReference type="SUPFAM" id="SSF52540">
    <property type="entry name" value="P-loop containing nucleoside triphosphate hydrolases"/>
    <property type="match status" value="1"/>
</dbReference>
<dbReference type="Pfam" id="PF18052">
    <property type="entry name" value="Rx_N"/>
    <property type="match status" value="1"/>
</dbReference>
<keyword evidence="4" id="KW-0547">Nucleotide-binding</keyword>